<dbReference type="Pfam" id="PF08495">
    <property type="entry name" value="FIST"/>
    <property type="match status" value="1"/>
</dbReference>
<dbReference type="FunFam" id="3.30.70.270:FF:000001">
    <property type="entry name" value="Diguanylate cyclase domain protein"/>
    <property type="match status" value="1"/>
</dbReference>
<dbReference type="InterPro" id="IPR013702">
    <property type="entry name" value="FIST_domain_N"/>
</dbReference>
<dbReference type="OrthoDB" id="9759607at2"/>
<protein>
    <submittedName>
        <fullName evidence="2">Diguanylate cyclase (GGDEF) domain-containing protein</fullName>
    </submittedName>
</protein>
<dbReference type="PROSITE" id="PS50887">
    <property type="entry name" value="GGDEF"/>
    <property type="match status" value="1"/>
</dbReference>
<dbReference type="NCBIfam" id="TIGR00254">
    <property type="entry name" value="GGDEF"/>
    <property type="match status" value="1"/>
</dbReference>
<dbReference type="GO" id="GO:0052621">
    <property type="term" value="F:diguanylate cyclase activity"/>
    <property type="evidence" value="ECO:0007669"/>
    <property type="project" value="TreeGrafter"/>
</dbReference>
<gene>
    <name evidence="2" type="ORF">SAMN04487861_12015</name>
</gene>
<evidence type="ECO:0000259" key="1">
    <source>
        <dbReference type="PROSITE" id="PS50887"/>
    </source>
</evidence>
<dbReference type="RefSeq" id="WP_075444755.1">
    <property type="nucleotide sequence ID" value="NZ_FOQK01000020.1"/>
</dbReference>
<feature type="domain" description="GGDEF" evidence="1">
    <location>
        <begin position="462"/>
        <end position="591"/>
    </location>
</feature>
<evidence type="ECO:0000313" key="2">
    <source>
        <dbReference type="EMBL" id="SFI18771.1"/>
    </source>
</evidence>
<dbReference type="Proteomes" id="UP000183639">
    <property type="component" value="Unassembled WGS sequence"/>
</dbReference>
<dbReference type="SMART" id="SM01204">
    <property type="entry name" value="FIST_C"/>
    <property type="match status" value="1"/>
</dbReference>
<dbReference type="PANTHER" id="PTHR45138:SF9">
    <property type="entry name" value="DIGUANYLATE CYCLASE DGCM-RELATED"/>
    <property type="match status" value="1"/>
</dbReference>
<dbReference type="Pfam" id="PF00990">
    <property type="entry name" value="GGDEF"/>
    <property type="match status" value="1"/>
</dbReference>
<dbReference type="InterPro" id="IPR043128">
    <property type="entry name" value="Rev_trsase/Diguanyl_cyclase"/>
</dbReference>
<proteinExistence type="predicted"/>
<dbReference type="SMART" id="SM00267">
    <property type="entry name" value="GGDEF"/>
    <property type="match status" value="1"/>
</dbReference>
<accession>A0A1I3G6H4</accession>
<dbReference type="InterPro" id="IPR019494">
    <property type="entry name" value="FIST_C"/>
</dbReference>
<dbReference type="EMBL" id="FOQK01000020">
    <property type="protein sequence ID" value="SFI18771.1"/>
    <property type="molecule type" value="Genomic_DNA"/>
</dbReference>
<dbReference type="Pfam" id="PF10442">
    <property type="entry name" value="FIST_C"/>
    <property type="match status" value="1"/>
</dbReference>
<dbReference type="CDD" id="cd01949">
    <property type="entry name" value="GGDEF"/>
    <property type="match status" value="1"/>
</dbReference>
<dbReference type="InterPro" id="IPR050469">
    <property type="entry name" value="Diguanylate_Cyclase"/>
</dbReference>
<dbReference type="SUPFAM" id="SSF55073">
    <property type="entry name" value="Nucleotide cyclase"/>
    <property type="match status" value="1"/>
</dbReference>
<dbReference type="AlphaFoldDB" id="A0A1I3G6H4"/>
<name>A0A1I3G6H4_SELRU</name>
<evidence type="ECO:0000313" key="3">
    <source>
        <dbReference type="Proteomes" id="UP000183639"/>
    </source>
</evidence>
<dbReference type="InterPro" id="IPR000160">
    <property type="entry name" value="GGDEF_dom"/>
</dbReference>
<organism evidence="2 3">
    <name type="scientific">Selenomonas ruminantium</name>
    <dbReference type="NCBI Taxonomy" id="971"/>
    <lineage>
        <taxon>Bacteria</taxon>
        <taxon>Bacillati</taxon>
        <taxon>Bacillota</taxon>
        <taxon>Negativicutes</taxon>
        <taxon>Selenomonadales</taxon>
        <taxon>Selenomonadaceae</taxon>
        <taxon>Selenomonas</taxon>
    </lineage>
</organism>
<reference evidence="2 3" key="1">
    <citation type="submission" date="2016-10" db="EMBL/GenBank/DDBJ databases">
        <authorList>
            <person name="de Groot N.N."/>
        </authorList>
    </citation>
    <scope>NUCLEOTIDE SEQUENCE [LARGE SCALE GENOMIC DNA]</scope>
    <source>
        <strain evidence="2 3">Z108</strain>
    </source>
</reference>
<dbReference type="PANTHER" id="PTHR45138">
    <property type="entry name" value="REGULATORY COMPONENTS OF SENSORY TRANSDUCTION SYSTEM"/>
    <property type="match status" value="1"/>
</dbReference>
<dbReference type="InterPro" id="IPR029787">
    <property type="entry name" value="Nucleotide_cyclase"/>
</dbReference>
<sequence length="591" mass="65075">MRLFPYNLQDASGIGACLEQFAQECPPEYESILCLIFSADDKTEHIETMTQAIHARLPAARIAGCTSSGEIVNGELRLDSIQVSFLVFARASVAVHLFDCGQLTMDEAAESLPDLLDGEPLAGVGILTTLKTLGDIHAFTDVLSGLPEEVPVFGGSSDSYINKSSYVNDEYTCVFDGKSYTNQGILVILFRGQDLHIRVKSYNGWKPLGAEAVITGMDGCNVVTQVNHKPVVALYEKYLGIAPGEKFFRAILPFPVMIERDEQPVARMAISYQANGSMRFGGDFSLGEHVRLGYGDPINMLQEGFRNIEGLRNFQPEGILLFSCIVRRMYLRDDVRIELQPFRDIAPSAGFYTYGELQRFDGHSQVHLLNGSLVTICFREGQPAAAPTAIPSPQKLSFHDERISLITGLAHFVSVTSAELEQANQALTLLADTDRLTGLLNRGAVEQILMNEIERSDTSSDLHLGAIMVDLDHFKHINDTFGHEAGDEVLRQVAKIMQNALRSSDFVGRWGGEEFMLVLPGCHIDDAIMVAERIRQRIEADTRLPDGRHVTASLGVTVAGSSDTLDGLYGRLDEELYKAKHRGRNCVSAAR</sequence>
<dbReference type="SMART" id="SM00897">
    <property type="entry name" value="FIST"/>
    <property type="match status" value="1"/>
</dbReference>
<dbReference type="Gene3D" id="3.30.70.270">
    <property type="match status" value="1"/>
</dbReference>